<evidence type="ECO:0000256" key="4">
    <source>
        <dbReference type="SAM" id="MobiDB-lite"/>
    </source>
</evidence>
<feature type="compositionally biased region" description="Low complexity" evidence="4">
    <location>
        <begin position="82"/>
        <end position="113"/>
    </location>
</feature>
<dbReference type="PANTHER" id="PTHR24171">
    <property type="entry name" value="ANKYRIN REPEAT DOMAIN-CONTAINING PROTEIN 39-RELATED"/>
    <property type="match status" value="1"/>
</dbReference>
<keyword evidence="6" id="KW-1185">Reference proteome</keyword>
<evidence type="ECO:0000313" key="6">
    <source>
        <dbReference type="Proteomes" id="UP001189429"/>
    </source>
</evidence>
<gene>
    <name evidence="5" type="ORF">PCOR1329_LOCUS6722</name>
</gene>
<comment type="caution">
    <text evidence="5">The sequence shown here is derived from an EMBL/GenBank/DDBJ whole genome shotgun (WGS) entry which is preliminary data.</text>
</comment>
<evidence type="ECO:0000256" key="1">
    <source>
        <dbReference type="ARBA" id="ARBA00022737"/>
    </source>
</evidence>
<dbReference type="EMBL" id="CAUYUJ010001803">
    <property type="protein sequence ID" value="CAK0797719.1"/>
    <property type="molecule type" value="Genomic_DNA"/>
</dbReference>
<dbReference type="InterPro" id="IPR036770">
    <property type="entry name" value="Ankyrin_rpt-contain_sf"/>
</dbReference>
<evidence type="ECO:0000256" key="2">
    <source>
        <dbReference type="ARBA" id="ARBA00023043"/>
    </source>
</evidence>
<feature type="compositionally biased region" description="Low complexity" evidence="4">
    <location>
        <begin position="1"/>
        <end position="35"/>
    </location>
</feature>
<accession>A0ABN9PWR3</accession>
<dbReference type="SUPFAM" id="SSF48403">
    <property type="entry name" value="Ankyrin repeat"/>
    <property type="match status" value="1"/>
</dbReference>
<dbReference type="InterPro" id="IPR002110">
    <property type="entry name" value="Ankyrin_rpt"/>
</dbReference>
<keyword evidence="1" id="KW-0677">Repeat</keyword>
<evidence type="ECO:0000313" key="5">
    <source>
        <dbReference type="EMBL" id="CAK0797719.1"/>
    </source>
</evidence>
<reference evidence="5" key="1">
    <citation type="submission" date="2023-10" db="EMBL/GenBank/DDBJ databases">
        <authorList>
            <person name="Chen Y."/>
            <person name="Shah S."/>
            <person name="Dougan E. K."/>
            <person name="Thang M."/>
            <person name="Chan C."/>
        </authorList>
    </citation>
    <scope>NUCLEOTIDE SEQUENCE [LARGE SCALE GENOMIC DNA]</scope>
</reference>
<feature type="compositionally biased region" description="Low complexity" evidence="4">
    <location>
        <begin position="122"/>
        <end position="158"/>
    </location>
</feature>
<feature type="region of interest" description="Disordered" evidence="4">
    <location>
        <begin position="252"/>
        <end position="283"/>
    </location>
</feature>
<feature type="compositionally biased region" description="Low complexity" evidence="4">
    <location>
        <begin position="47"/>
        <end position="71"/>
    </location>
</feature>
<dbReference type="Proteomes" id="UP001189429">
    <property type="component" value="Unassembled WGS sequence"/>
</dbReference>
<dbReference type="Gene3D" id="1.25.40.20">
    <property type="entry name" value="Ankyrin repeat-containing domain"/>
    <property type="match status" value="1"/>
</dbReference>
<keyword evidence="2 3" id="KW-0040">ANK repeat</keyword>
<organism evidence="5 6">
    <name type="scientific">Prorocentrum cordatum</name>
    <dbReference type="NCBI Taxonomy" id="2364126"/>
    <lineage>
        <taxon>Eukaryota</taxon>
        <taxon>Sar</taxon>
        <taxon>Alveolata</taxon>
        <taxon>Dinophyceae</taxon>
        <taxon>Prorocentrales</taxon>
        <taxon>Prorocentraceae</taxon>
        <taxon>Prorocentrum</taxon>
    </lineage>
</organism>
<sequence>MGLGASAAAKCGSARASEPGGSSTSSAASPAVPTARAEDPPPPGPPRQGTTPPGASPAAEGAAPPVVAASPQPGPEAPLGVEGAAASQPAAEPAAGAGSCEVAPEAGLPEPGHGAPPGGEGAAAAQPAADVAAESPACTSDAVAPEGPSAPEGPGVAAAADADAAVAGAGAAAADVQAEGPSAEAEAGREAASARLVAAVEAEDWEAVEGLLRDPAAPLDVNATSDWGYALLRAAAEEGALGACRLLLGRGADPNSRDQNGMTPLMGCSREGGRAHTHGRSLW</sequence>
<name>A0ABN9PWR3_9DINO</name>
<feature type="repeat" description="ANK" evidence="3">
    <location>
        <begin position="227"/>
        <end position="259"/>
    </location>
</feature>
<evidence type="ECO:0008006" key="7">
    <source>
        <dbReference type="Google" id="ProtNLM"/>
    </source>
</evidence>
<dbReference type="PROSITE" id="PS50088">
    <property type="entry name" value="ANK_REPEAT"/>
    <property type="match status" value="1"/>
</dbReference>
<proteinExistence type="predicted"/>
<dbReference type="Pfam" id="PF00023">
    <property type="entry name" value="Ank"/>
    <property type="match status" value="1"/>
</dbReference>
<feature type="region of interest" description="Disordered" evidence="4">
    <location>
        <begin position="1"/>
        <end position="158"/>
    </location>
</feature>
<protein>
    <recommendedName>
        <fullName evidence="7">Ankyrin repeat domain-containing protein</fullName>
    </recommendedName>
</protein>
<evidence type="ECO:0000256" key="3">
    <source>
        <dbReference type="PROSITE-ProRule" id="PRU00023"/>
    </source>
</evidence>